<keyword evidence="3" id="KW-1185">Reference proteome</keyword>
<evidence type="ECO:0000256" key="1">
    <source>
        <dbReference type="SAM" id="Phobius"/>
    </source>
</evidence>
<keyword evidence="1" id="KW-0472">Membrane</keyword>
<accession>A0A3Q7I164</accession>
<evidence type="ECO:0000313" key="2">
    <source>
        <dbReference type="EnsemblPlants" id="Solyc09g042525.1.1"/>
    </source>
</evidence>
<protein>
    <submittedName>
        <fullName evidence="2">Uncharacterized protein</fullName>
    </submittedName>
</protein>
<dbReference type="InParanoid" id="A0A3Q7I164"/>
<dbReference type="Gramene" id="Solyc09g042525.1.1">
    <property type="protein sequence ID" value="Solyc09g042525.1.1"/>
    <property type="gene ID" value="Solyc09g042525.1"/>
</dbReference>
<dbReference type="GO" id="GO:0016020">
    <property type="term" value="C:membrane"/>
    <property type="evidence" value="ECO:0000318"/>
    <property type="project" value="GO_Central"/>
</dbReference>
<name>A0A3Q7I164_SOLLC</name>
<evidence type="ECO:0000313" key="3">
    <source>
        <dbReference type="Proteomes" id="UP000004994"/>
    </source>
</evidence>
<dbReference type="Proteomes" id="UP000004994">
    <property type="component" value="Chromosome 9"/>
</dbReference>
<dbReference type="STRING" id="4081.A0A3Q7I164"/>
<reference evidence="2" key="2">
    <citation type="submission" date="2019-01" db="UniProtKB">
        <authorList>
            <consortium name="EnsemblPlants"/>
        </authorList>
    </citation>
    <scope>IDENTIFICATION</scope>
    <source>
        <strain evidence="2">cv. Heinz 1706</strain>
    </source>
</reference>
<keyword evidence="1" id="KW-1133">Transmembrane helix</keyword>
<dbReference type="AlphaFoldDB" id="A0A3Q7I164"/>
<feature type="transmembrane region" description="Helical" evidence="1">
    <location>
        <begin position="87"/>
        <end position="109"/>
    </location>
</feature>
<dbReference type="EnsemblPlants" id="Solyc09g042525.1.1">
    <property type="protein sequence ID" value="Solyc09g042525.1.1"/>
    <property type="gene ID" value="Solyc09g042525.1"/>
</dbReference>
<proteinExistence type="predicted"/>
<feature type="transmembrane region" description="Helical" evidence="1">
    <location>
        <begin position="49"/>
        <end position="67"/>
    </location>
</feature>
<dbReference type="GO" id="GO:0008643">
    <property type="term" value="P:carbohydrate transport"/>
    <property type="evidence" value="ECO:0000318"/>
    <property type="project" value="GO_Central"/>
</dbReference>
<keyword evidence="1" id="KW-0812">Transmembrane</keyword>
<reference evidence="2" key="1">
    <citation type="journal article" date="2012" name="Nature">
        <title>The tomato genome sequence provides insights into fleshy fruit evolution.</title>
        <authorList>
            <consortium name="Tomato Genome Consortium"/>
        </authorList>
    </citation>
    <scope>NUCLEOTIDE SEQUENCE [LARGE SCALE GENOMIC DNA]</scope>
    <source>
        <strain evidence="2">cv. Heinz 1706</strain>
    </source>
</reference>
<organism evidence="2">
    <name type="scientific">Solanum lycopersicum</name>
    <name type="common">Tomato</name>
    <name type="synonym">Lycopersicon esculentum</name>
    <dbReference type="NCBI Taxonomy" id="4081"/>
    <lineage>
        <taxon>Eukaryota</taxon>
        <taxon>Viridiplantae</taxon>
        <taxon>Streptophyta</taxon>
        <taxon>Embryophyta</taxon>
        <taxon>Tracheophyta</taxon>
        <taxon>Spermatophyta</taxon>
        <taxon>Magnoliopsida</taxon>
        <taxon>eudicotyledons</taxon>
        <taxon>Gunneridae</taxon>
        <taxon>Pentapetalae</taxon>
        <taxon>asterids</taxon>
        <taxon>lamiids</taxon>
        <taxon>Solanales</taxon>
        <taxon>Solanaceae</taxon>
        <taxon>Solanoideae</taxon>
        <taxon>Solaneae</taxon>
        <taxon>Solanum</taxon>
        <taxon>Solanum subgen. Lycopersicon</taxon>
    </lineage>
</organism>
<dbReference type="GO" id="GO:0051119">
    <property type="term" value="F:sugar transmembrane transporter activity"/>
    <property type="evidence" value="ECO:0000318"/>
    <property type="project" value="GO_Central"/>
</dbReference>
<sequence length="113" mass="13312">MNCLMSIYYDMPFVHPHIILVVNINKICLFMQLCYISIFFFYIGKKYRLKIVSMLFGTFLSLHTYTNNTRLSEVLLSPLKIYVCIPSINQTLSITCLLYGIYWSIYALLKFDP</sequence>
<feature type="transmembrane region" description="Helical" evidence="1">
    <location>
        <begin position="18"/>
        <end position="42"/>
    </location>
</feature>